<evidence type="ECO:0000313" key="3">
    <source>
        <dbReference type="Proteomes" id="UP000716291"/>
    </source>
</evidence>
<accession>A0A9P6WU56</accession>
<gene>
    <name evidence="2" type="ORF">G6F64_014190</name>
</gene>
<protein>
    <submittedName>
        <fullName evidence="2">Uncharacterized protein</fullName>
    </submittedName>
</protein>
<sequence>MATQPALQLRAGNACGDRHHQRAVCLCQCLQRLAHIAQHLRLHRQQPGAALRGGIGGVVMHLHAEVGGQRLAQCGHRFGHVDVRGGHAPADQAGNQAAGHVAAADEGDGISCHGSLLGKRSSEIPAMSSSRKRSRG</sequence>
<comment type="caution">
    <text evidence="2">The sequence shown here is derived from an EMBL/GenBank/DDBJ whole genome shotgun (WGS) entry which is preliminary data.</text>
</comment>
<dbReference type="AlphaFoldDB" id="A0A9P6WU56"/>
<feature type="compositionally biased region" description="Low complexity" evidence="1">
    <location>
        <begin position="92"/>
        <end position="104"/>
    </location>
</feature>
<feature type="region of interest" description="Disordered" evidence="1">
    <location>
        <begin position="85"/>
        <end position="136"/>
    </location>
</feature>
<reference evidence="2" key="1">
    <citation type="journal article" date="2020" name="Microb. Genom.">
        <title>Genetic diversity of clinical and environmental Mucorales isolates obtained from an investigation of mucormycosis cases among solid organ transplant recipients.</title>
        <authorList>
            <person name="Nguyen M.H."/>
            <person name="Kaul D."/>
            <person name="Muto C."/>
            <person name="Cheng S.J."/>
            <person name="Richter R.A."/>
            <person name="Bruno V.M."/>
            <person name="Liu G."/>
            <person name="Beyhan S."/>
            <person name="Sundermann A.J."/>
            <person name="Mounaud S."/>
            <person name="Pasculle A.W."/>
            <person name="Nierman W.C."/>
            <person name="Driscoll E."/>
            <person name="Cumbie R."/>
            <person name="Clancy C.J."/>
            <person name="Dupont C.L."/>
        </authorList>
    </citation>
    <scope>NUCLEOTIDE SEQUENCE</scope>
    <source>
        <strain evidence="2">GL11</strain>
    </source>
</reference>
<name>A0A9P6WU56_RHIOR</name>
<dbReference type="EMBL" id="JAANQT010007541">
    <property type="protein sequence ID" value="KAG1286523.1"/>
    <property type="molecule type" value="Genomic_DNA"/>
</dbReference>
<proteinExistence type="predicted"/>
<keyword evidence="3" id="KW-1185">Reference proteome</keyword>
<dbReference type="Proteomes" id="UP000716291">
    <property type="component" value="Unassembled WGS sequence"/>
</dbReference>
<evidence type="ECO:0000256" key="1">
    <source>
        <dbReference type="SAM" id="MobiDB-lite"/>
    </source>
</evidence>
<organism evidence="2 3">
    <name type="scientific">Rhizopus oryzae</name>
    <name type="common">Mucormycosis agent</name>
    <name type="synonym">Rhizopus arrhizus var. delemar</name>
    <dbReference type="NCBI Taxonomy" id="64495"/>
    <lineage>
        <taxon>Eukaryota</taxon>
        <taxon>Fungi</taxon>
        <taxon>Fungi incertae sedis</taxon>
        <taxon>Mucoromycota</taxon>
        <taxon>Mucoromycotina</taxon>
        <taxon>Mucoromycetes</taxon>
        <taxon>Mucorales</taxon>
        <taxon>Mucorineae</taxon>
        <taxon>Rhizopodaceae</taxon>
        <taxon>Rhizopus</taxon>
    </lineage>
</organism>
<evidence type="ECO:0000313" key="2">
    <source>
        <dbReference type="EMBL" id="KAG1286523.1"/>
    </source>
</evidence>